<dbReference type="Gene3D" id="3.80.10.10">
    <property type="entry name" value="Ribonuclease Inhibitor"/>
    <property type="match status" value="2"/>
</dbReference>
<protein>
    <submittedName>
        <fullName evidence="3">Uncharacterized protein</fullName>
    </submittedName>
</protein>
<comment type="caution">
    <text evidence="3">The sequence shown here is derived from an EMBL/GenBank/DDBJ whole genome shotgun (WGS) entry which is preliminary data.</text>
</comment>
<organism evidence="3 4">
    <name type="scientific">Paralvinella palmiformis</name>
    <dbReference type="NCBI Taxonomy" id="53620"/>
    <lineage>
        <taxon>Eukaryota</taxon>
        <taxon>Metazoa</taxon>
        <taxon>Spiralia</taxon>
        <taxon>Lophotrochozoa</taxon>
        <taxon>Annelida</taxon>
        <taxon>Polychaeta</taxon>
        <taxon>Sedentaria</taxon>
        <taxon>Canalipalpata</taxon>
        <taxon>Terebellida</taxon>
        <taxon>Terebelliformia</taxon>
        <taxon>Alvinellidae</taxon>
        <taxon>Paralvinella</taxon>
    </lineage>
</organism>
<dbReference type="Proteomes" id="UP001208570">
    <property type="component" value="Unassembled WGS sequence"/>
</dbReference>
<evidence type="ECO:0000313" key="4">
    <source>
        <dbReference type="Proteomes" id="UP001208570"/>
    </source>
</evidence>
<dbReference type="SMART" id="SM00369">
    <property type="entry name" value="LRR_TYP"/>
    <property type="match status" value="5"/>
</dbReference>
<evidence type="ECO:0000256" key="1">
    <source>
        <dbReference type="ARBA" id="ARBA00022614"/>
    </source>
</evidence>
<name>A0AAD9K8R9_9ANNE</name>
<proteinExistence type="predicted"/>
<keyword evidence="1" id="KW-0433">Leucine-rich repeat</keyword>
<dbReference type="GO" id="GO:0005737">
    <property type="term" value="C:cytoplasm"/>
    <property type="evidence" value="ECO:0007669"/>
    <property type="project" value="TreeGrafter"/>
</dbReference>
<evidence type="ECO:0000313" key="3">
    <source>
        <dbReference type="EMBL" id="KAK2166767.1"/>
    </source>
</evidence>
<dbReference type="Pfam" id="PF13855">
    <property type="entry name" value="LRR_8"/>
    <property type="match status" value="1"/>
</dbReference>
<accession>A0AAD9K8R9</accession>
<keyword evidence="2" id="KW-0677">Repeat</keyword>
<dbReference type="SUPFAM" id="SSF52058">
    <property type="entry name" value="L domain-like"/>
    <property type="match status" value="1"/>
</dbReference>
<dbReference type="InterPro" id="IPR003591">
    <property type="entry name" value="Leu-rich_rpt_typical-subtyp"/>
</dbReference>
<dbReference type="InterPro" id="IPR032675">
    <property type="entry name" value="LRR_dom_sf"/>
</dbReference>
<evidence type="ECO:0000256" key="2">
    <source>
        <dbReference type="ARBA" id="ARBA00022737"/>
    </source>
</evidence>
<gene>
    <name evidence="3" type="ORF">LSH36_35g00059</name>
</gene>
<dbReference type="PANTHER" id="PTHR48051">
    <property type="match status" value="1"/>
</dbReference>
<dbReference type="InterPro" id="IPR050216">
    <property type="entry name" value="LRR_domain-containing"/>
</dbReference>
<dbReference type="InterPro" id="IPR001611">
    <property type="entry name" value="Leu-rich_rpt"/>
</dbReference>
<dbReference type="PANTHER" id="PTHR48051:SF1">
    <property type="entry name" value="RAS SUPPRESSOR PROTEIN 1"/>
    <property type="match status" value="1"/>
</dbReference>
<dbReference type="EMBL" id="JAODUP010000035">
    <property type="protein sequence ID" value="KAK2166767.1"/>
    <property type="molecule type" value="Genomic_DNA"/>
</dbReference>
<sequence>MATGRFSRAQLNQLKICDDQGGWKLDLSGSELDRLPPAVTRIEALTSLDISDNPRLRRLPKDFHVLAKLRQLDAVHCGFDKFPPSICSMRAMTSLRLSLNNMTQYPDLAPDLQRLETLELVRCSLVEVPACVTSLGGLRHLDLKCNRLSARSFPPDFVNMKIEDLDISSNDMASIPDCILGMSSLRTLRICHCNLDSLSPAIAQLKHTTDLRLSHNNLQEIPAELCSLTQLEQLHLDHNRLTRLPRCLVNLTKLIEDKDNFMIGENNLLDPPQKLCDNGLKSIIEYYKRNN</sequence>
<dbReference type="AlphaFoldDB" id="A0AAD9K8R9"/>
<reference evidence="3" key="1">
    <citation type="journal article" date="2023" name="Mol. Biol. Evol.">
        <title>Third-Generation Sequencing Reveals the Adaptive Role of the Epigenome in Three Deep-Sea Polychaetes.</title>
        <authorList>
            <person name="Perez M."/>
            <person name="Aroh O."/>
            <person name="Sun Y."/>
            <person name="Lan Y."/>
            <person name="Juniper S.K."/>
            <person name="Young C.R."/>
            <person name="Angers B."/>
            <person name="Qian P.Y."/>
        </authorList>
    </citation>
    <scope>NUCLEOTIDE SEQUENCE</scope>
    <source>
        <strain evidence="3">P08H-3</strain>
    </source>
</reference>
<dbReference type="PROSITE" id="PS51450">
    <property type="entry name" value="LRR"/>
    <property type="match status" value="1"/>
</dbReference>
<keyword evidence="4" id="KW-1185">Reference proteome</keyword>